<accession>A0A2T4CK43</accession>
<dbReference type="Proteomes" id="UP000240760">
    <property type="component" value="Unassembled WGS sequence"/>
</dbReference>
<keyword evidence="3" id="KW-1185">Reference proteome</keyword>
<dbReference type="EMBL" id="KZ679126">
    <property type="protein sequence ID" value="PTB81872.1"/>
    <property type="molecule type" value="Genomic_DNA"/>
</dbReference>
<feature type="compositionally biased region" description="Gly residues" evidence="1">
    <location>
        <begin position="1"/>
        <end position="19"/>
    </location>
</feature>
<name>A0A2T4CK43_TRILO</name>
<evidence type="ECO:0000313" key="2">
    <source>
        <dbReference type="EMBL" id="PTB81872.1"/>
    </source>
</evidence>
<reference evidence="2 3" key="1">
    <citation type="submission" date="2016-07" db="EMBL/GenBank/DDBJ databases">
        <title>Multiple horizontal gene transfer events from other fungi enriched the ability of initially mycotrophic Trichoderma (Ascomycota) to feed on dead plant biomass.</title>
        <authorList>
            <consortium name="DOE Joint Genome Institute"/>
            <person name="Aerts A."/>
            <person name="Atanasova L."/>
            <person name="Chenthamara K."/>
            <person name="Zhang J."/>
            <person name="Grujic M."/>
            <person name="Henrissat B."/>
            <person name="Kuo A."/>
            <person name="Salamov A."/>
            <person name="Lipzen A."/>
            <person name="Labutti K."/>
            <person name="Barry K."/>
            <person name="Miao Y."/>
            <person name="Rahimi M.J."/>
            <person name="Shen Q."/>
            <person name="Grigoriev I.V."/>
            <person name="Kubicek C.P."/>
            <person name="Druzhinina I.S."/>
        </authorList>
    </citation>
    <scope>NUCLEOTIDE SEQUENCE [LARGE SCALE GENOMIC DNA]</scope>
    <source>
        <strain evidence="2 3">ATCC 18648</strain>
    </source>
</reference>
<feature type="region of interest" description="Disordered" evidence="1">
    <location>
        <begin position="1"/>
        <end position="23"/>
    </location>
</feature>
<evidence type="ECO:0000256" key="1">
    <source>
        <dbReference type="SAM" id="MobiDB-lite"/>
    </source>
</evidence>
<organism evidence="2 3">
    <name type="scientific">Trichoderma longibrachiatum ATCC 18648</name>
    <dbReference type="NCBI Taxonomy" id="983965"/>
    <lineage>
        <taxon>Eukaryota</taxon>
        <taxon>Fungi</taxon>
        <taxon>Dikarya</taxon>
        <taxon>Ascomycota</taxon>
        <taxon>Pezizomycotina</taxon>
        <taxon>Sordariomycetes</taxon>
        <taxon>Hypocreomycetidae</taxon>
        <taxon>Hypocreales</taxon>
        <taxon>Hypocreaceae</taxon>
        <taxon>Trichoderma</taxon>
    </lineage>
</organism>
<sequence>MASFGTGGWDEGGGGGGMRGDVRGGNPAGKLCSFMKRESFGGTMQTRGDSQQLISLAFWFLGWKPAPHGRSSIEWGPRLGAPDRRGERFRRFSAPLLSCSFPRRRASSGCEVVTVYAVEENKGSADSPVQPDSVRLDNTRKPAPVSQQMENDAQDKEAK</sequence>
<protein>
    <submittedName>
        <fullName evidence="2">Uncharacterized protein</fullName>
    </submittedName>
</protein>
<gene>
    <name evidence="2" type="ORF">M440DRAFT_1025938</name>
</gene>
<proteinExistence type="predicted"/>
<feature type="region of interest" description="Disordered" evidence="1">
    <location>
        <begin position="121"/>
        <end position="159"/>
    </location>
</feature>
<dbReference type="AlphaFoldDB" id="A0A2T4CK43"/>
<evidence type="ECO:0000313" key="3">
    <source>
        <dbReference type="Proteomes" id="UP000240760"/>
    </source>
</evidence>